<dbReference type="GO" id="GO:0071266">
    <property type="term" value="P:'de novo' L-methionine biosynthetic process"/>
    <property type="evidence" value="ECO:0007669"/>
    <property type="project" value="InterPro"/>
</dbReference>
<dbReference type="Gene3D" id="3.40.640.10">
    <property type="entry name" value="Type I PLP-dependent aspartate aminotransferase-like (Major domain)"/>
    <property type="match status" value="1"/>
</dbReference>
<evidence type="ECO:0000256" key="3">
    <source>
        <dbReference type="ARBA" id="ARBA00022898"/>
    </source>
</evidence>
<dbReference type="PANTHER" id="PTHR11808">
    <property type="entry name" value="TRANS-SULFURATION ENZYME FAMILY MEMBER"/>
    <property type="match status" value="1"/>
</dbReference>
<name>A0A0B6WTT8_9BACT</name>
<reference evidence="8 9" key="2">
    <citation type="submission" date="2015-01" db="EMBL/GenBank/DDBJ databases">
        <title>Complete genome sequence of Pyrinomonas methylaliphatogenes type strain K22T.</title>
        <authorList>
            <person name="Lee K.C.Y."/>
            <person name="Power J.F."/>
            <person name="Dunfield P.F."/>
            <person name="Morgan X.C."/>
            <person name="Huttenhower C."/>
            <person name="Stott M.B."/>
        </authorList>
    </citation>
    <scope>NUCLEOTIDE SEQUENCE [LARGE SCALE GENOMIC DNA]</scope>
    <source>
        <strain evidence="8 9">K22</strain>
    </source>
</reference>
<evidence type="ECO:0000256" key="1">
    <source>
        <dbReference type="ARBA" id="ARBA00001933"/>
    </source>
</evidence>
<dbReference type="STRING" id="454194.PYK22_00079"/>
<dbReference type="GO" id="GO:0005737">
    <property type="term" value="C:cytoplasm"/>
    <property type="evidence" value="ECO:0007669"/>
    <property type="project" value="TreeGrafter"/>
</dbReference>
<dbReference type="CDD" id="cd00614">
    <property type="entry name" value="CGS_like"/>
    <property type="match status" value="1"/>
</dbReference>
<comment type="cofactor">
    <cofactor evidence="1 7">
        <name>pyridoxal 5'-phosphate</name>
        <dbReference type="ChEBI" id="CHEBI:597326"/>
    </cofactor>
</comment>
<dbReference type="InterPro" id="IPR015424">
    <property type="entry name" value="PyrdxlP-dep_Trfase"/>
</dbReference>
<dbReference type="FunFam" id="3.40.640.10:FF:000009">
    <property type="entry name" value="Cystathionine gamma-synthase homolog"/>
    <property type="match status" value="1"/>
</dbReference>
<evidence type="ECO:0000256" key="6">
    <source>
        <dbReference type="PIRSR" id="PIRSR001434-2"/>
    </source>
</evidence>
<dbReference type="RefSeq" id="WP_041973101.1">
    <property type="nucleotide sequence ID" value="NZ_CBXV010000001.1"/>
</dbReference>
<organism evidence="8 9">
    <name type="scientific">Pyrinomonas methylaliphatogenes</name>
    <dbReference type="NCBI Taxonomy" id="454194"/>
    <lineage>
        <taxon>Bacteria</taxon>
        <taxon>Pseudomonadati</taxon>
        <taxon>Acidobacteriota</taxon>
        <taxon>Blastocatellia</taxon>
        <taxon>Blastocatellales</taxon>
        <taxon>Pyrinomonadaceae</taxon>
        <taxon>Pyrinomonas</taxon>
    </lineage>
</organism>
<keyword evidence="4 8" id="KW-0456">Lyase</keyword>
<dbReference type="PIRSF" id="PIRSF001434">
    <property type="entry name" value="CGS"/>
    <property type="match status" value="1"/>
</dbReference>
<comment type="similarity">
    <text evidence="2 7">Belongs to the trans-sulfuration enzymes family.</text>
</comment>
<dbReference type="OrthoDB" id="9780685at2"/>
<dbReference type="InterPro" id="IPR000277">
    <property type="entry name" value="Cys/Met-Metab_PyrdxlP-dep_enz"/>
</dbReference>
<feature type="modified residue" description="N6-(pyridoxal phosphate)lysine" evidence="6">
    <location>
        <position position="194"/>
    </location>
</feature>
<evidence type="ECO:0000313" key="8">
    <source>
        <dbReference type="EMBL" id="CDM64087.1"/>
    </source>
</evidence>
<dbReference type="NCBIfam" id="TIGR01329">
    <property type="entry name" value="cysta_beta_ly_E"/>
    <property type="match status" value="1"/>
</dbReference>
<gene>
    <name evidence="8" type="ORF">PYK22_00079</name>
</gene>
<dbReference type="SUPFAM" id="SSF53383">
    <property type="entry name" value="PLP-dependent transferases"/>
    <property type="match status" value="1"/>
</dbReference>
<dbReference type="GO" id="GO:0030170">
    <property type="term" value="F:pyridoxal phosphate binding"/>
    <property type="evidence" value="ECO:0007669"/>
    <property type="project" value="InterPro"/>
</dbReference>
<accession>A0A0B6WTT8</accession>
<evidence type="ECO:0000256" key="4">
    <source>
        <dbReference type="ARBA" id="ARBA00023239"/>
    </source>
</evidence>
<dbReference type="Proteomes" id="UP000031518">
    <property type="component" value="Unassembled WGS sequence"/>
</dbReference>
<dbReference type="PANTHER" id="PTHR11808:SF50">
    <property type="entry name" value="CYSTATHIONINE BETA-LYASE"/>
    <property type="match status" value="1"/>
</dbReference>
<keyword evidence="3 6" id="KW-0663">Pyridoxal phosphate</keyword>
<reference evidence="8 9" key="1">
    <citation type="submission" date="2013-12" db="EMBL/GenBank/DDBJ databases">
        <authorList>
            <person name="Stott M."/>
        </authorList>
    </citation>
    <scope>NUCLEOTIDE SEQUENCE [LARGE SCALE GENOMIC DNA]</scope>
    <source>
        <strain evidence="8 9">K22</strain>
    </source>
</reference>
<evidence type="ECO:0000313" key="9">
    <source>
        <dbReference type="Proteomes" id="UP000031518"/>
    </source>
</evidence>
<dbReference type="Pfam" id="PF01053">
    <property type="entry name" value="Cys_Met_Meta_PP"/>
    <property type="match status" value="1"/>
</dbReference>
<dbReference type="FunFam" id="3.90.1150.10:FF:000033">
    <property type="entry name" value="Cystathionine gamma-synthase"/>
    <property type="match status" value="1"/>
</dbReference>
<dbReference type="InterPro" id="IPR015421">
    <property type="entry name" value="PyrdxlP-dep_Trfase_major"/>
</dbReference>
<evidence type="ECO:0000256" key="7">
    <source>
        <dbReference type="RuleBase" id="RU362118"/>
    </source>
</evidence>
<evidence type="ECO:0000256" key="5">
    <source>
        <dbReference type="ARBA" id="ARBA00047213"/>
    </source>
</evidence>
<dbReference type="EMBL" id="CBXV010000001">
    <property type="protein sequence ID" value="CDM64087.1"/>
    <property type="molecule type" value="Genomic_DNA"/>
</dbReference>
<dbReference type="InterPro" id="IPR006238">
    <property type="entry name" value="Cys_b_lyase_euk"/>
</dbReference>
<dbReference type="InterPro" id="IPR015422">
    <property type="entry name" value="PyrdxlP-dep_Trfase_small"/>
</dbReference>
<dbReference type="Gene3D" id="3.90.1150.10">
    <property type="entry name" value="Aspartate Aminotransferase, domain 1"/>
    <property type="match status" value="1"/>
</dbReference>
<dbReference type="GO" id="GO:0047804">
    <property type="term" value="F:cysteine-S-conjugate beta-lyase activity"/>
    <property type="evidence" value="ECO:0007669"/>
    <property type="project" value="InterPro"/>
</dbReference>
<protein>
    <recommendedName>
        <fullName evidence="5">Cysteine-S-conjugate beta-lyase</fullName>
    </recommendedName>
</protein>
<dbReference type="GO" id="GO:0019346">
    <property type="term" value="P:transsulfuration"/>
    <property type="evidence" value="ECO:0007669"/>
    <property type="project" value="InterPro"/>
</dbReference>
<dbReference type="AlphaFoldDB" id="A0A0B6WTT8"/>
<proteinExistence type="inferred from homology"/>
<evidence type="ECO:0000256" key="2">
    <source>
        <dbReference type="ARBA" id="ARBA00009077"/>
    </source>
</evidence>
<keyword evidence="9" id="KW-1185">Reference proteome</keyword>
<sequence length="391" mass="42436">MKIATRCVHLDADEDRYGAIAPPIYQTATFRQPTALEFGEYDYTRTANPTRTLLERQLAALEEGRYASAFASGMAAITALVRLLNSGDEIIAGDDLYGGTVRLLERILPRHGIKVHYVDTTDPEAVRRALTDRVKLILVETPSNPLMRISDIEALAKLADEAGIWLAVDNSMLSPCLQKPLTLGAHVVIHSATKFLCGHSDVTAGALVTNDQELYERIAFQQNAEGAGLSPFESWLLLRGMKTLALRVERQNASAQKVARHLAQHTLVARVYYPGLEDHPGHKVHSRQASGAGAVISFTTGDADLSRRIVEATRLFTIAVSFGSVISSISLPCRMSHASVPASLKEKLAPPADLIRISVGIEDVDDLIEDLERAFAAAHKLEAVASTAGSR</sequence>